<evidence type="ECO:0008006" key="7">
    <source>
        <dbReference type="Google" id="ProtNLM"/>
    </source>
</evidence>
<dbReference type="OrthoDB" id="539213at2759"/>
<dbReference type="SMART" id="SM00248">
    <property type="entry name" value="ANK"/>
    <property type="match status" value="11"/>
</dbReference>
<dbReference type="AlphaFoldDB" id="A0A4Z0YKA6"/>
<dbReference type="Pfam" id="PF00023">
    <property type="entry name" value="Ank"/>
    <property type="match status" value="1"/>
</dbReference>
<dbReference type="InterPro" id="IPR002110">
    <property type="entry name" value="Ankyrin_rpt"/>
</dbReference>
<gene>
    <name evidence="5" type="ORF">E0Z10_g9098</name>
</gene>
<evidence type="ECO:0000256" key="4">
    <source>
        <dbReference type="SAM" id="MobiDB-lite"/>
    </source>
</evidence>
<dbReference type="PROSITE" id="PS50088">
    <property type="entry name" value="ANK_REPEAT"/>
    <property type="match status" value="2"/>
</dbReference>
<protein>
    <recommendedName>
        <fullName evidence="7">Clr5 domain-containing protein</fullName>
    </recommendedName>
</protein>
<evidence type="ECO:0000256" key="1">
    <source>
        <dbReference type="ARBA" id="ARBA00022737"/>
    </source>
</evidence>
<keyword evidence="1" id="KW-0677">Repeat</keyword>
<evidence type="ECO:0000313" key="6">
    <source>
        <dbReference type="Proteomes" id="UP000297716"/>
    </source>
</evidence>
<keyword evidence="6" id="KW-1185">Reference proteome</keyword>
<dbReference type="PANTHER" id="PTHR24198">
    <property type="entry name" value="ANKYRIN REPEAT AND PROTEIN KINASE DOMAIN-CONTAINING PROTEIN"/>
    <property type="match status" value="1"/>
</dbReference>
<evidence type="ECO:0000256" key="2">
    <source>
        <dbReference type="ARBA" id="ARBA00023043"/>
    </source>
</evidence>
<dbReference type="Proteomes" id="UP000297716">
    <property type="component" value="Unassembled WGS sequence"/>
</dbReference>
<comment type="caution">
    <text evidence="5">The sequence shown here is derived from an EMBL/GenBank/DDBJ whole genome shotgun (WGS) entry which is preliminary data.</text>
</comment>
<accession>A0A4Z0YKA6</accession>
<keyword evidence="2 3" id="KW-0040">ANK repeat</keyword>
<reference evidence="5 6" key="1">
    <citation type="submission" date="2019-03" db="EMBL/GenBank/DDBJ databases">
        <title>Draft genome sequence of Xylaria hypoxylon DSM 108379, a ubiquitous saprotrophic-parasitic fungi on hardwood.</title>
        <authorList>
            <person name="Buettner E."/>
            <person name="Leonhardt S."/>
            <person name="Gebauer A.M."/>
            <person name="Liers C."/>
            <person name="Hofrichter M."/>
            <person name="Kellner H."/>
        </authorList>
    </citation>
    <scope>NUCLEOTIDE SEQUENCE [LARGE SCALE GENOMIC DNA]</scope>
    <source>
        <strain evidence="5 6">DSM 108379</strain>
    </source>
</reference>
<dbReference type="SUPFAM" id="SSF48403">
    <property type="entry name" value="Ankyrin repeat"/>
    <property type="match status" value="2"/>
</dbReference>
<organism evidence="5 6">
    <name type="scientific">Xylaria hypoxylon</name>
    <dbReference type="NCBI Taxonomy" id="37992"/>
    <lineage>
        <taxon>Eukaryota</taxon>
        <taxon>Fungi</taxon>
        <taxon>Dikarya</taxon>
        <taxon>Ascomycota</taxon>
        <taxon>Pezizomycotina</taxon>
        <taxon>Sordariomycetes</taxon>
        <taxon>Xylariomycetidae</taxon>
        <taxon>Xylariales</taxon>
        <taxon>Xylariaceae</taxon>
        <taxon>Xylaria</taxon>
    </lineage>
</organism>
<sequence length="1062" mass="118173">MNTISSNAISNKSNGAALDGYEERIKGLYSSLTLAQLKATIDGESRQKIPESQYRKKLRQLGLRKYRKASEINGLSSILARKPKETKVFLKGKRLPQSEVERMIARSRPDIFTQLNSQLPIGYVIRSPTSDPIENYAADIPFLQFERALHILFQNPRYRYLLGDKGISPQLLQDLGATPAGRPESMLEAWNLIPLSLDNTRLLGDTFFTNNPRALARLRELIPFSSIHHQVSGNPPSRQDANLVNISLRRQLFFSISNCFAGIDGFPTWQPFNILEGVSPEIIFQLFRLTKGPTARSIAQSLFKASIESDSHAMIHALLSIEAAGIDVNKEKIFINNIVYTPVERASSLRHDKTIRVLVQHGADVSMTHESFIYDTNKGGGALERAVTAVPYRPLDRETFQLLSNATCAITSCTIQTLIDQKEEDYVLYLIEEQFEKCEWAHRFGTLAPILNVLSEESAIQVTTPALIEHGGHWLLKLAIKKGYLSLFEKLISDYGVRPDIHDLYEALCYYNMSFVRRLLPLADPSVHMGNREDLDGTPLSLAITSGDKDLINLMRDVGAFTYLHSWPAFEPAWKAAVKERDKEIIKELRQLHQNLPRECLGDLLTIASREGDYQAAKELIDSGATVFSTSFSDAASSKIVELLLDAGPSRNAINGALSGAIRIADYSLIRRLLVEGAELPNRALELALKQSDEKLVDILLQAGARGLNKSSSSMERGALLVTAELGDDHLTQHVLRRGADPNDPEALETAFYTDRTVFHTILAAHKRRYGFRTKDFGSSVLFFAVQNKDTTLIEKLLQHNADPHGFIRTERTEGPYQRVTPFGYAIATNNSNDFAMMTQFLSHQCYASDVVSYLDVGFEDWMQARDIRLPATRTTAFLAAIATENIELVRLLAQSDETIVRAPARWSIRRTALQRAAEIGSFKMVELIHNLGADINEPPNRIGGATALQLAAIGGFGQIVCYLIQHGADINARGAVIDGMTALVGAAAHGRIDIVALLLNKGAGRGENSSEQFESAMKEAEYYGHYPICDYLKERWEAQQKDAPQGPDPVDEFLMNLSDGD</sequence>
<dbReference type="STRING" id="37992.A0A4Z0YKA6"/>
<dbReference type="Gene3D" id="1.25.40.20">
    <property type="entry name" value="Ankyrin repeat-containing domain"/>
    <property type="match status" value="2"/>
</dbReference>
<feature type="repeat" description="ANK" evidence="3">
    <location>
        <begin position="979"/>
        <end position="1011"/>
    </location>
</feature>
<dbReference type="Pfam" id="PF12796">
    <property type="entry name" value="Ank_2"/>
    <property type="match status" value="1"/>
</dbReference>
<evidence type="ECO:0000313" key="5">
    <source>
        <dbReference type="EMBL" id="TGJ79665.1"/>
    </source>
</evidence>
<dbReference type="EMBL" id="SKBN01000271">
    <property type="protein sequence ID" value="TGJ79665.1"/>
    <property type="molecule type" value="Genomic_DNA"/>
</dbReference>
<feature type="region of interest" description="Disordered" evidence="4">
    <location>
        <begin position="1039"/>
        <end position="1062"/>
    </location>
</feature>
<proteinExistence type="predicted"/>
<name>A0A4Z0YKA6_9PEZI</name>
<dbReference type="InterPro" id="IPR036770">
    <property type="entry name" value="Ankyrin_rpt-contain_sf"/>
</dbReference>
<evidence type="ECO:0000256" key="3">
    <source>
        <dbReference type="PROSITE-ProRule" id="PRU00023"/>
    </source>
</evidence>
<dbReference type="PROSITE" id="PS50297">
    <property type="entry name" value="ANK_REP_REGION"/>
    <property type="match status" value="2"/>
</dbReference>
<dbReference type="PANTHER" id="PTHR24198:SF165">
    <property type="entry name" value="ANKYRIN REPEAT-CONTAINING PROTEIN-RELATED"/>
    <property type="match status" value="1"/>
</dbReference>
<feature type="repeat" description="ANK" evidence="3">
    <location>
        <begin position="944"/>
        <end position="976"/>
    </location>
</feature>